<dbReference type="NCBIfam" id="NF045994">
    <property type="entry name" value="MAG4530_fam"/>
    <property type="match status" value="1"/>
</dbReference>
<name>A0ABZ2RQ79_9BACT</name>
<dbReference type="RefSeq" id="WP_338822803.1">
    <property type="nucleotide sequence ID" value="NZ_CP148067.1"/>
</dbReference>
<evidence type="ECO:0000256" key="1">
    <source>
        <dbReference type="SAM" id="Phobius"/>
    </source>
</evidence>
<dbReference type="Proteomes" id="UP001477443">
    <property type="component" value="Chromosome"/>
</dbReference>
<keyword evidence="3" id="KW-1185">Reference proteome</keyword>
<accession>A0ABZ2RQ79</accession>
<gene>
    <name evidence="2" type="ORF">WG617_00860</name>
</gene>
<feature type="transmembrane region" description="Helical" evidence="1">
    <location>
        <begin position="58"/>
        <end position="80"/>
    </location>
</feature>
<protein>
    <submittedName>
        <fullName evidence="2">Uncharacterized protein</fullName>
    </submittedName>
</protein>
<keyword evidence="1" id="KW-0812">Transmembrane</keyword>
<feature type="transmembrane region" description="Helical" evidence="1">
    <location>
        <begin position="12"/>
        <end position="38"/>
    </location>
</feature>
<sequence>MERDINQNFKKIWILISIVLTVFGLLFLTLVYIIIILPSLNSDDSYKLWYLLIHPFTILFYIPLFWALIISANYHLYLVYKDKNSFKAIRYLNRYYIAVCKYKKITRFSAPTIDFKKMGSLTEHNFVLENGAAVQVYFNETYRVCKKLDFIPSKSPNKSIKNHFELLPEHNHKQIQIDNKTLIPQSLTKQVNSEIIVPNFHWLIASKFIKIFEISQSYVNEKNDPIFQETLNNNFTDLAYLLSKKSFSYNKFLLNIYVLTVSQSSSRLFLRNNKKFDFYNDKYQENFRCMMQELLWESELGSEVLYFTDFMNLKLLKNKKYSNLRASINSVNEYFNVFLNDLATDKIITKFDKKDCFVRILNDSKINELMNFKRFKKPKYMKILIECFENISNDIDIRKLYLFELHKELNNEKK</sequence>
<reference evidence="2" key="1">
    <citation type="submission" date="2024-03" db="EMBL/GenBank/DDBJ databases">
        <title>Complete genome sequence of Mycoplasma felifaucium Z921 isolated from the trachea of a cheetah.</title>
        <authorList>
            <person name="Spergser J."/>
        </authorList>
    </citation>
    <scope>NUCLEOTIDE SEQUENCE [LARGE SCALE GENOMIC DNA]</scope>
    <source>
        <strain evidence="2">Z921</strain>
    </source>
</reference>
<dbReference type="EMBL" id="CP148067">
    <property type="protein sequence ID" value="WXL29189.1"/>
    <property type="molecule type" value="Genomic_DNA"/>
</dbReference>
<organism evidence="2 3">
    <name type="scientific">Mycoplasmopsis felifaucium</name>
    <dbReference type="NCBI Taxonomy" id="35768"/>
    <lineage>
        <taxon>Bacteria</taxon>
        <taxon>Bacillati</taxon>
        <taxon>Mycoplasmatota</taxon>
        <taxon>Mycoplasmoidales</taxon>
        <taxon>Metamycoplasmataceae</taxon>
        <taxon>Mycoplasmopsis</taxon>
    </lineage>
</organism>
<keyword evidence="1" id="KW-1133">Transmembrane helix</keyword>
<evidence type="ECO:0000313" key="2">
    <source>
        <dbReference type="EMBL" id="WXL29189.1"/>
    </source>
</evidence>
<proteinExistence type="predicted"/>
<evidence type="ECO:0000313" key="3">
    <source>
        <dbReference type="Proteomes" id="UP001477443"/>
    </source>
</evidence>
<keyword evidence="1" id="KW-0472">Membrane</keyword>